<protein>
    <submittedName>
        <fullName evidence="3">Uncharacterized protein</fullName>
    </submittedName>
</protein>
<dbReference type="RefSeq" id="WP_078923308.1">
    <property type="nucleotide sequence ID" value="NZ_FUYB01000016.1"/>
</dbReference>
<gene>
    <name evidence="3" type="ORF">SAMN02745130_02852</name>
</gene>
<keyword evidence="4" id="KW-1185">Reference proteome</keyword>
<reference evidence="3 4" key="1">
    <citation type="submission" date="2017-02" db="EMBL/GenBank/DDBJ databases">
        <authorList>
            <person name="Peterson S.W."/>
        </authorList>
    </citation>
    <scope>NUCLEOTIDE SEQUENCE [LARGE SCALE GENOMIC DNA]</scope>
    <source>
        <strain evidence="3 4">ATCC 49788</strain>
    </source>
</reference>
<keyword evidence="2" id="KW-1133">Transmembrane helix</keyword>
<dbReference type="OrthoDB" id="10016959at2"/>
<keyword evidence="2" id="KW-0472">Membrane</keyword>
<keyword evidence="2" id="KW-0812">Transmembrane</keyword>
<sequence length="578" mass="62461">MDRVTQRRKQSNRLIAQRYLLQTELVSNSAGTLYQARDLRASATATAAVLIHILPTNALLQIPLKLMTERLQALSAQTDAAVLKVLDSGWLNSEPYFVLASPPSWSLSALPPMLGPSTRLHEQALRLNQQLTEQGLLTSALPTSLFLVSADGLVYLPSTALAPRLQTFTESPELLLQAQQLPKRIPFSAWPWLGLGVIGVVAASSAGWYYQNYWLTTQAYMPVSTEAANSESLLASPAELDLPRAMPATASADQPAPPVVTSKAPVPLPPPVVTSSLPTTPATPIDLALTNTQILPNPEPGDMRLALASEQHKPQAAPIAPSPVSNGSKPMQDKKTQPVSARSEPTKVTQSEPEKKPSLKKTKPEKKSMPVSAPDTQAEFVEEADPAVNLPSPAPVLIRATEASQRPQAQFVGTNLAPNTVTVIPTLQPVQTINTAAVLGVVNPAPSLSPPPAPVTPVARLPAPERDSEALTANGMTSDELVKKAYQALQANHLDEQANRGAVYFIRLLERIDHGNPQIIRLAREISYQLHQQVRVALIQGDSEQASQKLWRAGRIIKEFNLVHLNPAQEILEHKLAE</sequence>
<dbReference type="AlphaFoldDB" id="A0A1T4XDM2"/>
<dbReference type="EMBL" id="FUYB01000016">
    <property type="protein sequence ID" value="SKA87673.1"/>
    <property type="molecule type" value="Genomic_DNA"/>
</dbReference>
<evidence type="ECO:0000256" key="1">
    <source>
        <dbReference type="SAM" id="MobiDB-lite"/>
    </source>
</evidence>
<feature type="region of interest" description="Disordered" evidence="1">
    <location>
        <begin position="310"/>
        <end position="377"/>
    </location>
</feature>
<evidence type="ECO:0000313" key="3">
    <source>
        <dbReference type="EMBL" id="SKA87673.1"/>
    </source>
</evidence>
<accession>A0A1T4XDM2</accession>
<evidence type="ECO:0000313" key="4">
    <source>
        <dbReference type="Proteomes" id="UP000190460"/>
    </source>
</evidence>
<feature type="transmembrane region" description="Helical" evidence="2">
    <location>
        <begin position="189"/>
        <end position="210"/>
    </location>
</feature>
<proteinExistence type="predicted"/>
<evidence type="ECO:0000256" key="2">
    <source>
        <dbReference type="SAM" id="Phobius"/>
    </source>
</evidence>
<dbReference type="STRING" id="92487.SAMN02745130_02852"/>
<dbReference type="Proteomes" id="UP000190460">
    <property type="component" value="Unassembled WGS sequence"/>
</dbReference>
<organism evidence="3 4">
    <name type="scientific">Thiothrix eikelboomii</name>
    <dbReference type="NCBI Taxonomy" id="92487"/>
    <lineage>
        <taxon>Bacteria</taxon>
        <taxon>Pseudomonadati</taxon>
        <taxon>Pseudomonadota</taxon>
        <taxon>Gammaproteobacteria</taxon>
        <taxon>Thiotrichales</taxon>
        <taxon>Thiotrichaceae</taxon>
        <taxon>Thiothrix</taxon>
    </lineage>
</organism>
<name>A0A1T4XDM2_9GAMM</name>